<organism evidence="15">
    <name type="scientific">Harpegnathos saltator</name>
    <name type="common">Jerdon's jumping ant</name>
    <dbReference type="NCBI Taxonomy" id="610380"/>
    <lineage>
        <taxon>Eukaryota</taxon>
        <taxon>Metazoa</taxon>
        <taxon>Ecdysozoa</taxon>
        <taxon>Arthropoda</taxon>
        <taxon>Hexapoda</taxon>
        <taxon>Insecta</taxon>
        <taxon>Pterygota</taxon>
        <taxon>Neoptera</taxon>
        <taxon>Endopterygota</taxon>
        <taxon>Hymenoptera</taxon>
        <taxon>Apocrita</taxon>
        <taxon>Aculeata</taxon>
        <taxon>Formicoidea</taxon>
        <taxon>Formicidae</taxon>
        <taxon>Ponerinae</taxon>
        <taxon>Ponerini</taxon>
        <taxon>Harpegnathos</taxon>
    </lineage>
</organism>
<keyword evidence="6 10" id="KW-0067">ATP-binding</keyword>
<evidence type="ECO:0000256" key="4">
    <source>
        <dbReference type="ARBA" id="ARBA00022741"/>
    </source>
</evidence>
<evidence type="ECO:0000256" key="7">
    <source>
        <dbReference type="ARBA" id="ARBA00022989"/>
    </source>
</evidence>
<evidence type="ECO:0000256" key="8">
    <source>
        <dbReference type="ARBA" id="ARBA00023136"/>
    </source>
</evidence>
<dbReference type="Pfam" id="PF02661">
    <property type="entry name" value="Fic"/>
    <property type="match status" value="1"/>
</dbReference>
<evidence type="ECO:0000313" key="15">
    <source>
        <dbReference type="Proteomes" id="UP000008237"/>
    </source>
</evidence>
<dbReference type="GO" id="GO:0016020">
    <property type="term" value="C:membrane"/>
    <property type="evidence" value="ECO:0007669"/>
    <property type="project" value="UniProtKB-SubCell"/>
</dbReference>
<evidence type="ECO:0000259" key="13">
    <source>
        <dbReference type="PROSITE" id="PS51459"/>
    </source>
</evidence>
<keyword evidence="15" id="KW-1185">Reference proteome</keyword>
<dbReference type="EMBL" id="GL452255">
    <property type="protein sequence ID" value="EFN77678.1"/>
    <property type="molecule type" value="Genomic_DNA"/>
</dbReference>
<dbReference type="InterPro" id="IPR040198">
    <property type="entry name" value="Fido_containing"/>
</dbReference>
<dbReference type="GO" id="GO:0005524">
    <property type="term" value="F:ATP binding"/>
    <property type="evidence" value="ECO:0007669"/>
    <property type="project" value="UniProtKB-KW"/>
</dbReference>
<evidence type="ECO:0000256" key="5">
    <source>
        <dbReference type="ARBA" id="ARBA00022803"/>
    </source>
</evidence>
<comment type="subcellular location">
    <subcellularLocation>
        <location evidence="1">Membrane</location>
        <topology evidence="1">Single-pass membrane protein</topology>
    </subcellularLocation>
</comment>
<evidence type="ECO:0000313" key="14">
    <source>
        <dbReference type="EMBL" id="EFN77678.1"/>
    </source>
</evidence>
<dbReference type="STRING" id="610380.E2C2X4"/>
<keyword evidence="7" id="KW-1133">Transmembrane helix</keyword>
<dbReference type="OrthoDB" id="439046at2759"/>
<keyword evidence="4 10" id="KW-0547">Nucleotide-binding</keyword>
<accession>E2C2X4</accession>
<keyword evidence="2" id="KW-0812">Transmembrane</keyword>
<feature type="active site" evidence="9">
    <location>
        <position position="245"/>
    </location>
</feature>
<evidence type="ECO:0000256" key="10">
    <source>
        <dbReference type="PIRSR" id="PIRSR640198-2"/>
    </source>
</evidence>
<dbReference type="SUPFAM" id="SSF140931">
    <property type="entry name" value="Fic-like"/>
    <property type="match status" value="1"/>
</dbReference>
<keyword evidence="8" id="KW-0472">Membrane</keyword>
<evidence type="ECO:0000256" key="9">
    <source>
        <dbReference type="PIRSR" id="PIRSR640198-1"/>
    </source>
</evidence>
<evidence type="ECO:0000256" key="11">
    <source>
        <dbReference type="PIRSR" id="PIRSR640198-3"/>
    </source>
</evidence>
<reference evidence="14 15" key="1">
    <citation type="journal article" date="2010" name="Science">
        <title>Genomic comparison of the ants Camponotus floridanus and Harpegnathos saltator.</title>
        <authorList>
            <person name="Bonasio R."/>
            <person name="Zhang G."/>
            <person name="Ye C."/>
            <person name="Mutti N.S."/>
            <person name="Fang X."/>
            <person name="Qin N."/>
            <person name="Donahue G."/>
            <person name="Yang P."/>
            <person name="Li Q."/>
            <person name="Li C."/>
            <person name="Zhang P."/>
            <person name="Huang Z."/>
            <person name="Berger S.L."/>
            <person name="Reinberg D."/>
            <person name="Wang J."/>
            <person name="Liebig J."/>
        </authorList>
    </citation>
    <scope>NUCLEOTIDE SEQUENCE [LARGE SCALE GENOMIC DNA]</scope>
    <source>
        <strain evidence="14 15">R22 G/1</strain>
    </source>
</reference>
<evidence type="ECO:0000256" key="2">
    <source>
        <dbReference type="ARBA" id="ARBA00022692"/>
    </source>
</evidence>
<evidence type="ECO:0000256" key="6">
    <source>
        <dbReference type="ARBA" id="ARBA00022840"/>
    </source>
</evidence>
<dbReference type="InterPro" id="IPR036597">
    <property type="entry name" value="Fido-like_dom_sf"/>
</dbReference>
<dbReference type="InterPro" id="IPR003812">
    <property type="entry name" value="Fido"/>
</dbReference>
<protein>
    <submittedName>
        <fullName evidence="14">FIC domain-containing protein</fullName>
    </submittedName>
</protein>
<gene>
    <name evidence="14" type="ORF">EAI_08964</name>
</gene>
<feature type="site" description="Important for autoinhibition of adenylyltransferase activity" evidence="11">
    <location>
        <position position="122"/>
    </location>
</feature>
<feature type="binding site" evidence="10">
    <location>
        <begin position="199"/>
        <end position="202"/>
    </location>
    <ligand>
        <name>ATP</name>
        <dbReference type="ChEBI" id="CHEBI:30616"/>
    </ligand>
</feature>
<proteinExistence type="predicted"/>
<feature type="compositionally biased region" description="Basic and acidic residues" evidence="12">
    <location>
        <begin position="1"/>
        <end position="10"/>
    </location>
</feature>
<dbReference type="Gene3D" id="1.10.3290.10">
    <property type="entry name" value="Fido-like domain"/>
    <property type="match status" value="1"/>
</dbReference>
<feature type="region of interest" description="Disordered" evidence="12">
    <location>
        <begin position="1"/>
        <end position="24"/>
    </location>
</feature>
<dbReference type="PROSITE" id="PS51459">
    <property type="entry name" value="FIDO"/>
    <property type="match status" value="1"/>
</dbReference>
<name>E2C2X4_HARSA</name>
<keyword evidence="5" id="KW-0802">TPR repeat</keyword>
<sequence length="326" mass="37384">MSTGMKERNTLQKQLSQEESCHDALAQSAQDLYDEESSEYESESGECLDETYVIRNVPKNNTKKCCKLFEKFLAAELEFSEKDNAMFARMDEKCIDLRDWLMEEDIRWQGHVLCIHHSATIEGNTCSPTQIHEILKSGQPIAGKPPIECHEIIGLDAAINQLPLTGRFEEYDLWRVHWNLFKAIDPASAGKYRKVQVFVGSHVPPSWKAVPKLMVKWCHWMNQHHSNLHPVVLAAIAHFSLVFVHPFVDGNGKISRLFMNLVLAQHGFPPTIIQYGDRSLYYDCLERAEESGDIIPLIRFITKCTDRTLDFYLTNNLSTVDNLDLE</sequence>
<dbReference type="PANTHER" id="PTHR13504:SF34">
    <property type="entry name" value="PROTEIN ADENYLYLTRANSFERASE FICD"/>
    <property type="match status" value="1"/>
</dbReference>
<dbReference type="InParanoid" id="E2C2X4"/>
<dbReference type="AlphaFoldDB" id="E2C2X4"/>
<keyword evidence="3" id="KW-0677">Repeat</keyword>
<feature type="binding site" evidence="10">
    <location>
        <begin position="249"/>
        <end position="256"/>
    </location>
    <ligand>
        <name>ATP</name>
        <dbReference type="ChEBI" id="CHEBI:30616"/>
    </ligand>
</feature>
<evidence type="ECO:0000256" key="12">
    <source>
        <dbReference type="SAM" id="MobiDB-lite"/>
    </source>
</evidence>
<dbReference type="Proteomes" id="UP000008237">
    <property type="component" value="Unassembled WGS sequence"/>
</dbReference>
<feature type="binding site" evidence="10">
    <location>
        <begin position="281"/>
        <end position="282"/>
    </location>
    <ligand>
        <name>ATP</name>
        <dbReference type="ChEBI" id="CHEBI:30616"/>
    </ligand>
</feature>
<dbReference type="PANTHER" id="PTHR13504">
    <property type="entry name" value="FIDO DOMAIN-CONTAINING PROTEIN DDB_G0283145"/>
    <property type="match status" value="1"/>
</dbReference>
<evidence type="ECO:0000256" key="1">
    <source>
        <dbReference type="ARBA" id="ARBA00004167"/>
    </source>
</evidence>
<evidence type="ECO:0000256" key="3">
    <source>
        <dbReference type="ARBA" id="ARBA00022737"/>
    </source>
</evidence>
<feature type="domain" description="Fido" evidence="13">
    <location>
        <begin position="168"/>
        <end position="303"/>
    </location>
</feature>